<comment type="caution">
    <text evidence="10">The sequence shown here is derived from an EMBL/GenBank/DDBJ whole genome shotgun (WGS) entry which is preliminary data.</text>
</comment>
<dbReference type="InterPro" id="IPR016024">
    <property type="entry name" value="ARM-type_fold"/>
</dbReference>
<dbReference type="Pfam" id="PF25574">
    <property type="entry name" value="TPR_IMB1"/>
    <property type="match status" value="1"/>
</dbReference>
<dbReference type="AlphaFoldDB" id="A0A8B6ET20"/>
<reference evidence="10" key="1">
    <citation type="submission" date="2018-11" db="EMBL/GenBank/DDBJ databases">
        <authorList>
            <person name="Alioto T."/>
            <person name="Alioto T."/>
        </authorList>
    </citation>
    <scope>NUCLEOTIDE SEQUENCE</scope>
</reference>
<evidence type="ECO:0000313" key="11">
    <source>
        <dbReference type="Proteomes" id="UP000596742"/>
    </source>
</evidence>
<evidence type="ECO:0000256" key="3">
    <source>
        <dbReference type="ARBA" id="ARBA00022448"/>
    </source>
</evidence>
<sequence>MADEQARFEALLQGLMSDDNDSRTQNEGLYDKIPGPTKLPMLVQSMSNSNISIEIRTLSSVLLRRLFTNEFEEVWPKLSPELQAAVKEKLMSAITEELTPPVRRKVCDATAELARNMIDDEENMNWPEVLKFMFESASSPDSGLRESALHIFKNVPGIFGKQQSHYMDVIKQMLTRCLADRDNPQVWFEAIKASTAFLVANDKNNHLLHHFKDLLPPMIQGMNESLAADDDSLMKCLIELAENVPKFLRPQMDNIIPFCLKVISDANLSDSMRQLGMEAIVTLSETAPAMVRKFGKYMPLLVPQVLALMVDLEEEEDWSIQDEPEEEDTESNSIAAESALDRLACALGGKTMLPHILANIPQMLQNGDWRYRHAALMAISACAEGCHQQMEGMLNNILDAVLPFLKDPHPRVRYAGCNAIGQLCRDFGPLFQKKYHNRVVPELLQIMDDNANPRVQSHGAAALVNFAEECPKIVLSQYLDVILDKMEQVLSSKFKELLERGVKLVLEQVVTALASVADTVEEKFTQYYDRFMPCLKYIMQNAVTKEMRLLRGKTIECISLIGLAVGKEKFLQDCSDVMQMLLKTQTDLSEMEDDDPQISYMISAWARMCKILGKEFQQYLPLVMPPVLKAASLKPEGHW</sequence>
<evidence type="ECO:0000259" key="8">
    <source>
        <dbReference type="Pfam" id="PF25574"/>
    </source>
</evidence>
<organism evidence="10 11">
    <name type="scientific">Mytilus galloprovincialis</name>
    <name type="common">Mediterranean mussel</name>
    <dbReference type="NCBI Taxonomy" id="29158"/>
    <lineage>
        <taxon>Eukaryota</taxon>
        <taxon>Metazoa</taxon>
        <taxon>Spiralia</taxon>
        <taxon>Lophotrochozoa</taxon>
        <taxon>Mollusca</taxon>
        <taxon>Bivalvia</taxon>
        <taxon>Autobranchia</taxon>
        <taxon>Pteriomorphia</taxon>
        <taxon>Mytilida</taxon>
        <taxon>Mytiloidea</taxon>
        <taxon>Mytilidae</taxon>
        <taxon>Mytilinae</taxon>
        <taxon>Mytilus</taxon>
    </lineage>
</organism>
<keyword evidence="7" id="KW-0539">Nucleus</keyword>
<feature type="domain" description="Importin subunit beta-1/Transportin-1-like TPR repeats" evidence="8">
    <location>
        <begin position="503"/>
        <end position="634"/>
    </location>
</feature>
<dbReference type="PANTHER" id="PTHR10527">
    <property type="entry name" value="IMPORTIN BETA"/>
    <property type="match status" value="1"/>
</dbReference>
<dbReference type="InterPro" id="IPR057672">
    <property type="entry name" value="TPR_IPO4/5"/>
</dbReference>
<dbReference type="Pfam" id="PF18808">
    <property type="entry name" value="Importin_rep_4"/>
    <property type="match status" value="1"/>
</dbReference>
<evidence type="ECO:0000256" key="1">
    <source>
        <dbReference type="ARBA" id="ARBA00004123"/>
    </source>
</evidence>
<dbReference type="InterPro" id="IPR058584">
    <property type="entry name" value="IMB1_TNPO1-like_TPR"/>
</dbReference>
<name>A0A8B6ET20_MYTGA</name>
<dbReference type="GO" id="GO:0006606">
    <property type="term" value="P:protein import into nucleus"/>
    <property type="evidence" value="ECO:0007669"/>
    <property type="project" value="InterPro"/>
</dbReference>
<dbReference type="InterPro" id="IPR011989">
    <property type="entry name" value="ARM-like"/>
</dbReference>
<dbReference type="InterPro" id="IPR041653">
    <property type="entry name" value="Importin_rep_4"/>
</dbReference>
<dbReference type="Gene3D" id="1.25.10.10">
    <property type="entry name" value="Leucine-rich Repeat Variant"/>
    <property type="match status" value="1"/>
</dbReference>
<accession>A0A8B6ET20</accession>
<keyword evidence="4" id="KW-0963">Cytoplasm</keyword>
<evidence type="ECO:0000256" key="5">
    <source>
        <dbReference type="ARBA" id="ARBA00022737"/>
    </source>
</evidence>
<keyword evidence="3" id="KW-0813">Transport</keyword>
<comment type="subcellular location">
    <subcellularLocation>
        <location evidence="2">Cytoplasm</location>
    </subcellularLocation>
    <subcellularLocation>
        <location evidence="1">Nucleus</location>
    </subcellularLocation>
</comment>
<evidence type="ECO:0000313" key="10">
    <source>
        <dbReference type="EMBL" id="VDI39514.1"/>
    </source>
</evidence>
<dbReference type="Proteomes" id="UP000596742">
    <property type="component" value="Unassembled WGS sequence"/>
</dbReference>
<feature type="domain" description="IPO4/5-like TPR repeats" evidence="9">
    <location>
        <begin position="100"/>
        <end position="257"/>
    </location>
</feature>
<gene>
    <name evidence="10" type="ORF">MGAL_10B032382</name>
</gene>
<evidence type="ECO:0000259" key="9">
    <source>
        <dbReference type="Pfam" id="PF25780"/>
    </source>
</evidence>
<dbReference type="OrthoDB" id="543373at2759"/>
<evidence type="ECO:0000256" key="4">
    <source>
        <dbReference type="ARBA" id="ARBA00022490"/>
    </source>
</evidence>
<evidence type="ECO:0000256" key="2">
    <source>
        <dbReference type="ARBA" id="ARBA00004496"/>
    </source>
</evidence>
<proteinExistence type="predicted"/>
<dbReference type="Pfam" id="PF13513">
    <property type="entry name" value="HEAT_EZ"/>
    <property type="match status" value="1"/>
</dbReference>
<keyword evidence="6" id="KW-0653">Protein transport</keyword>
<dbReference type="Pfam" id="PF25780">
    <property type="entry name" value="TPR_IPO5"/>
    <property type="match status" value="1"/>
</dbReference>
<dbReference type="EMBL" id="UYJE01005692">
    <property type="protein sequence ID" value="VDI39514.1"/>
    <property type="molecule type" value="Genomic_DNA"/>
</dbReference>
<evidence type="ECO:0000256" key="7">
    <source>
        <dbReference type="ARBA" id="ARBA00023242"/>
    </source>
</evidence>
<dbReference type="SUPFAM" id="SSF48371">
    <property type="entry name" value="ARM repeat"/>
    <property type="match status" value="1"/>
</dbReference>
<keyword evidence="5" id="KW-0677">Repeat</keyword>
<dbReference type="GO" id="GO:0005634">
    <property type="term" value="C:nucleus"/>
    <property type="evidence" value="ECO:0007669"/>
    <property type="project" value="UniProtKB-SubCell"/>
</dbReference>
<dbReference type="InterPro" id="IPR040122">
    <property type="entry name" value="Importin_beta"/>
</dbReference>
<evidence type="ECO:0000256" key="6">
    <source>
        <dbReference type="ARBA" id="ARBA00022927"/>
    </source>
</evidence>
<keyword evidence="11" id="KW-1185">Reference proteome</keyword>
<protein>
    <submittedName>
        <fullName evidence="10">Importin-5</fullName>
    </submittedName>
</protein>
<dbReference type="GO" id="GO:0005737">
    <property type="term" value="C:cytoplasm"/>
    <property type="evidence" value="ECO:0007669"/>
    <property type="project" value="UniProtKB-SubCell"/>
</dbReference>